<dbReference type="AlphaFoldDB" id="A0A6V7UQM6"/>
<name>A0A6V7UQM6_MELEN</name>
<proteinExistence type="predicted"/>
<dbReference type="Proteomes" id="UP000580250">
    <property type="component" value="Unassembled WGS sequence"/>
</dbReference>
<keyword evidence="1" id="KW-0732">Signal</keyword>
<evidence type="ECO:0000313" key="3">
    <source>
        <dbReference type="Proteomes" id="UP000580250"/>
    </source>
</evidence>
<accession>A0A6V7UQM6</accession>
<gene>
    <name evidence="2" type="ORF">MENT_LOCUS15211</name>
</gene>
<evidence type="ECO:0000313" key="2">
    <source>
        <dbReference type="EMBL" id="CAD2162101.1"/>
    </source>
</evidence>
<evidence type="ECO:0000256" key="1">
    <source>
        <dbReference type="SAM" id="SignalP"/>
    </source>
</evidence>
<organism evidence="2 3">
    <name type="scientific">Meloidogyne enterolobii</name>
    <name type="common">Root-knot nematode worm</name>
    <name type="synonym">Meloidogyne mayaguensis</name>
    <dbReference type="NCBI Taxonomy" id="390850"/>
    <lineage>
        <taxon>Eukaryota</taxon>
        <taxon>Metazoa</taxon>
        <taxon>Ecdysozoa</taxon>
        <taxon>Nematoda</taxon>
        <taxon>Chromadorea</taxon>
        <taxon>Rhabditida</taxon>
        <taxon>Tylenchina</taxon>
        <taxon>Tylenchomorpha</taxon>
        <taxon>Tylenchoidea</taxon>
        <taxon>Meloidogynidae</taxon>
        <taxon>Meloidogyninae</taxon>
        <taxon>Meloidogyne</taxon>
    </lineage>
</organism>
<protein>
    <submittedName>
        <fullName evidence="2">Uncharacterized protein</fullName>
    </submittedName>
</protein>
<sequence length="53" mass="6097">MTLAIVNFLIFILDFPVAFLEFHRFPSPPPPPHHHQFPLLSLLCPSGLELFLE</sequence>
<comment type="caution">
    <text evidence="2">The sequence shown here is derived from an EMBL/GenBank/DDBJ whole genome shotgun (WGS) entry which is preliminary data.</text>
</comment>
<dbReference type="EMBL" id="CAJEWN010000090">
    <property type="protein sequence ID" value="CAD2162101.1"/>
    <property type="molecule type" value="Genomic_DNA"/>
</dbReference>
<reference evidence="2 3" key="1">
    <citation type="submission" date="2020-08" db="EMBL/GenBank/DDBJ databases">
        <authorList>
            <person name="Koutsovoulos G."/>
            <person name="Danchin GJ E."/>
        </authorList>
    </citation>
    <scope>NUCLEOTIDE SEQUENCE [LARGE SCALE GENOMIC DNA]</scope>
</reference>
<feature type="chain" id="PRO_5028323321" evidence="1">
    <location>
        <begin position="21"/>
        <end position="53"/>
    </location>
</feature>
<feature type="signal peptide" evidence="1">
    <location>
        <begin position="1"/>
        <end position="20"/>
    </location>
</feature>